<keyword evidence="6" id="KW-1185">Reference proteome</keyword>
<name>A0A5N5V649_MYCPH</name>
<dbReference type="EMBL" id="ANBP01000008">
    <property type="protein sequence ID" value="KAB7757375.1"/>
    <property type="molecule type" value="Genomic_DNA"/>
</dbReference>
<evidence type="ECO:0000313" key="6">
    <source>
        <dbReference type="Proteomes" id="UP000325690"/>
    </source>
</evidence>
<dbReference type="PANTHER" id="PTHR16305">
    <property type="entry name" value="TESTICULAR SOLUBLE ADENYLYL CYCLASE"/>
    <property type="match status" value="1"/>
</dbReference>
<dbReference type="Gene3D" id="1.25.40.10">
    <property type="entry name" value="Tetratricopeptide repeat domain"/>
    <property type="match status" value="1"/>
</dbReference>
<dbReference type="AlphaFoldDB" id="A0A5N5V649"/>
<evidence type="ECO:0000259" key="4">
    <source>
        <dbReference type="Pfam" id="PF13191"/>
    </source>
</evidence>
<comment type="caution">
    <text evidence="5">The sequence shown here is derived from an EMBL/GenBank/DDBJ whole genome shotgun (WGS) entry which is preliminary data.</text>
</comment>
<dbReference type="GO" id="GO:0005524">
    <property type="term" value="F:ATP binding"/>
    <property type="evidence" value="ECO:0007669"/>
    <property type="project" value="UniProtKB-KW"/>
</dbReference>
<feature type="domain" description="Orc1-like AAA ATPase" evidence="4">
    <location>
        <begin position="4"/>
        <end position="136"/>
    </location>
</feature>
<proteinExistence type="predicted"/>
<evidence type="ECO:0000256" key="3">
    <source>
        <dbReference type="SAM" id="MobiDB-lite"/>
    </source>
</evidence>
<dbReference type="InterPro" id="IPR041664">
    <property type="entry name" value="AAA_16"/>
</dbReference>
<protein>
    <submittedName>
        <fullName evidence="5">LuxR family transcriptional regulator</fullName>
    </submittedName>
</protein>
<evidence type="ECO:0000313" key="5">
    <source>
        <dbReference type="EMBL" id="KAB7757375.1"/>
    </source>
</evidence>
<feature type="region of interest" description="Disordered" evidence="3">
    <location>
        <begin position="512"/>
        <end position="559"/>
    </location>
</feature>
<feature type="compositionally biased region" description="Basic residues" evidence="3">
    <location>
        <begin position="519"/>
        <end position="543"/>
    </location>
</feature>
<organism evidence="5 6">
    <name type="scientific">Mycolicibacterium phlei DSM 43239 = CCUG 21000</name>
    <dbReference type="NCBI Taxonomy" id="1226750"/>
    <lineage>
        <taxon>Bacteria</taxon>
        <taxon>Bacillati</taxon>
        <taxon>Actinomycetota</taxon>
        <taxon>Actinomycetes</taxon>
        <taxon>Mycobacteriales</taxon>
        <taxon>Mycobacteriaceae</taxon>
        <taxon>Mycolicibacterium</taxon>
    </lineage>
</organism>
<dbReference type="GO" id="GO:0004016">
    <property type="term" value="F:adenylate cyclase activity"/>
    <property type="evidence" value="ECO:0007669"/>
    <property type="project" value="TreeGrafter"/>
</dbReference>
<dbReference type="Gene3D" id="3.40.50.300">
    <property type="entry name" value="P-loop containing nucleotide triphosphate hydrolases"/>
    <property type="match status" value="1"/>
</dbReference>
<dbReference type="GeneID" id="74303756"/>
<accession>A0A5N5V649</accession>
<dbReference type="SUPFAM" id="SSF48452">
    <property type="entry name" value="TPR-like"/>
    <property type="match status" value="1"/>
</dbReference>
<dbReference type="GO" id="GO:0005737">
    <property type="term" value="C:cytoplasm"/>
    <property type="evidence" value="ECO:0007669"/>
    <property type="project" value="TreeGrafter"/>
</dbReference>
<gene>
    <name evidence="5" type="ORF">MPHL21000_07755</name>
</gene>
<dbReference type="SUPFAM" id="SSF52540">
    <property type="entry name" value="P-loop containing nucleoside triphosphate hydrolases"/>
    <property type="match status" value="1"/>
</dbReference>
<dbReference type="Proteomes" id="UP000325690">
    <property type="component" value="Unassembled WGS sequence"/>
</dbReference>
<sequence>MLLRERDDQLAELTARADAARTGTGGLVLVCGESGAGKTSFVETFLARWVDGQRVLWGVCDPLGTPRPLGPLHDVAEQLHPSTRAVLRDGRPPHEIFAAVCDDLREQPTVFVVDDLHWADQATVDLLRSLLRRIAGTSSLVVGTVRDELTPGHPMRLLLGDVARSPAAHRLSLPPLTLDGVAEIVGDRDVEPGWLHRITGGNPFFVVEMLDHTGTDLPTTVRDAILARTVGLDAAAWDLLYLLACAPGALPDILLAPLNVTIPTLRTLDTAKLIRRSDRGVAFRHDLCRLAVESVIPPGAEVAVHRRMIAAYQTVPEPDPAVLTHHALGAGDTGLTRRSAARAGRAAARSGAHTQAADFYRTALEYGGELAPGEEADLLEALADEYYLTDRLDDAIGARRRALRLREQEGDRRAVGVNHCLLARYELDNADRSRAEWHAALAVEVIDGCPDADPASLGHALASRAYFAVLASDFAAAHRLLVRARALADRAEWGRGQLAMWLRRLDPGFQAHGVASPRPPRRSPGCRHRTRPPWRSSTRRNRSRPGAAWTCSTGSAPSRWPPRCAATCGRPGSRWCRRGGAPARSPTRRA</sequence>
<evidence type="ECO:0000256" key="2">
    <source>
        <dbReference type="ARBA" id="ARBA00022840"/>
    </source>
</evidence>
<keyword evidence="2" id="KW-0067">ATP-binding</keyword>
<reference evidence="5 6" key="1">
    <citation type="submission" date="2012-10" db="EMBL/GenBank/DDBJ databases">
        <title>The draft sequence of the Mycobacterium pheli genome.</title>
        <authorList>
            <person name="Pettersson B.M.F."/>
            <person name="Das S."/>
            <person name="Dasgupta S."/>
            <person name="Bhattacharya A."/>
            <person name="Kirsebom L.A."/>
        </authorList>
    </citation>
    <scope>NUCLEOTIDE SEQUENCE [LARGE SCALE GENOMIC DNA]</scope>
    <source>
        <strain evidence="5 6">CCUG 21000</strain>
    </source>
</reference>
<dbReference type="InterPro" id="IPR011990">
    <property type="entry name" value="TPR-like_helical_dom_sf"/>
</dbReference>
<dbReference type="InterPro" id="IPR027417">
    <property type="entry name" value="P-loop_NTPase"/>
</dbReference>
<keyword evidence="1" id="KW-0547">Nucleotide-binding</keyword>
<evidence type="ECO:0000256" key="1">
    <source>
        <dbReference type="ARBA" id="ARBA00022741"/>
    </source>
</evidence>
<dbReference type="Pfam" id="PF13191">
    <property type="entry name" value="AAA_16"/>
    <property type="match status" value="1"/>
</dbReference>
<dbReference type="PANTHER" id="PTHR16305:SF35">
    <property type="entry name" value="TRANSCRIPTIONAL ACTIVATOR DOMAIN"/>
    <property type="match status" value="1"/>
</dbReference>
<dbReference type="RefSeq" id="WP_061481775.1">
    <property type="nucleotide sequence ID" value="NZ_ANBO01000008.1"/>
</dbReference>